<evidence type="ECO:0000313" key="3">
    <source>
        <dbReference type="Proteomes" id="UP000799092"/>
    </source>
</evidence>
<organism evidence="2 3">
    <name type="scientific">Aquibacillus halophilus</name>
    <dbReference type="NCBI Taxonomy" id="930132"/>
    <lineage>
        <taxon>Bacteria</taxon>
        <taxon>Bacillati</taxon>
        <taxon>Bacillota</taxon>
        <taxon>Bacilli</taxon>
        <taxon>Bacillales</taxon>
        <taxon>Bacillaceae</taxon>
        <taxon>Aquibacillus</taxon>
    </lineage>
</organism>
<keyword evidence="1" id="KW-0812">Transmembrane</keyword>
<reference evidence="2" key="1">
    <citation type="submission" date="2019-11" db="EMBL/GenBank/DDBJ databases">
        <authorList>
            <person name="Li J."/>
        </authorList>
    </citation>
    <scope>NUCLEOTIDE SEQUENCE</scope>
    <source>
        <strain evidence="2">B6B</strain>
    </source>
</reference>
<evidence type="ECO:0000256" key="1">
    <source>
        <dbReference type="SAM" id="Phobius"/>
    </source>
</evidence>
<feature type="transmembrane region" description="Helical" evidence="1">
    <location>
        <begin position="38"/>
        <end position="61"/>
    </location>
</feature>
<keyword evidence="3" id="KW-1185">Reference proteome</keyword>
<sequence>MKTYWDLSYKKQFKFNLLLVPLVIVVIIWFLLSNLVPTFIKIIVITAQVVITVTTLLYTYIKSKKEEQNFANIS</sequence>
<dbReference type="EMBL" id="WJNG01000010">
    <property type="protein sequence ID" value="MRH43516.1"/>
    <property type="molecule type" value="Genomic_DNA"/>
</dbReference>
<dbReference type="RefSeq" id="WP_153737148.1">
    <property type="nucleotide sequence ID" value="NZ_WJNG01000010.1"/>
</dbReference>
<proteinExistence type="predicted"/>
<keyword evidence="1" id="KW-1133">Transmembrane helix</keyword>
<keyword evidence="1" id="KW-0472">Membrane</keyword>
<gene>
    <name evidence="2" type="ORF">GH741_12585</name>
</gene>
<comment type="caution">
    <text evidence="2">The sequence shown here is derived from an EMBL/GenBank/DDBJ whole genome shotgun (WGS) entry which is preliminary data.</text>
</comment>
<accession>A0A6A8DG38</accession>
<feature type="transmembrane region" description="Helical" evidence="1">
    <location>
        <begin position="12"/>
        <end position="32"/>
    </location>
</feature>
<dbReference type="AlphaFoldDB" id="A0A6A8DG38"/>
<name>A0A6A8DG38_9BACI</name>
<dbReference type="Proteomes" id="UP000799092">
    <property type="component" value="Unassembled WGS sequence"/>
</dbReference>
<protein>
    <submittedName>
        <fullName evidence="2">Uncharacterized protein</fullName>
    </submittedName>
</protein>
<evidence type="ECO:0000313" key="2">
    <source>
        <dbReference type="EMBL" id="MRH43516.1"/>
    </source>
</evidence>